<dbReference type="InterPro" id="IPR036280">
    <property type="entry name" value="Multihaem_cyt_sf"/>
</dbReference>
<sequence>FPGERYARSFHFENPNTCVTCHMFKTPAEGEEGHNRVGGHTFNVRSPEEFTGVQHGREAGEKVANMAACQQCHPGLQQLNRRARGDYDGDGRVEGVQDEVRDLLALVKSAPGYSATIKRTSTLEQAAARWNVAFVEQEGSTGIHNTAYAVTLLQRSYKKLAGNELPGADILSKRDDFTAKRGVLRLK</sequence>
<accession>A0A932CMI1</accession>
<protein>
    <submittedName>
        <fullName evidence="1">Ammonia-forming cytochrome c nitrite reductase subunit c552</fullName>
    </submittedName>
</protein>
<dbReference type="InterPro" id="IPR003321">
    <property type="entry name" value="Cyt_c552"/>
</dbReference>
<dbReference type="EMBL" id="JACPRF010000148">
    <property type="protein sequence ID" value="MBI2876176.1"/>
    <property type="molecule type" value="Genomic_DNA"/>
</dbReference>
<evidence type="ECO:0000313" key="2">
    <source>
        <dbReference type="Proteomes" id="UP000769766"/>
    </source>
</evidence>
<dbReference type="SUPFAM" id="SSF48695">
    <property type="entry name" value="Multiheme cytochromes"/>
    <property type="match status" value="1"/>
</dbReference>
<feature type="non-terminal residue" evidence="1">
    <location>
        <position position="1"/>
    </location>
</feature>
<dbReference type="AlphaFoldDB" id="A0A932CMI1"/>
<comment type="caution">
    <text evidence="1">The sequence shown here is derived from an EMBL/GenBank/DDBJ whole genome shotgun (WGS) entry which is preliminary data.</text>
</comment>
<dbReference type="GO" id="GO:0042279">
    <property type="term" value="F:nitrite reductase (cytochrome, ammonia-forming) activity"/>
    <property type="evidence" value="ECO:0007669"/>
    <property type="project" value="InterPro"/>
</dbReference>
<proteinExistence type="predicted"/>
<dbReference type="Pfam" id="PF02335">
    <property type="entry name" value="Cytochrom_C552"/>
    <property type="match status" value="1"/>
</dbReference>
<reference evidence="1" key="1">
    <citation type="submission" date="2020-07" db="EMBL/GenBank/DDBJ databases">
        <title>Huge and variable diversity of episymbiotic CPR bacteria and DPANN archaea in groundwater ecosystems.</title>
        <authorList>
            <person name="He C.Y."/>
            <person name="Keren R."/>
            <person name="Whittaker M."/>
            <person name="Farag I.F."/>
            <person name="Doudna J."/>
            <person name="Cate J.H.D."/>
            <person name="Banfield J.F."/>
        </authorList>
    </citation>
    <scope>NUCLEOTIDE SEQUENCE</scope>
    <source>
        <strain evidence="1">NC_groundwater_672_Ag_B-0.1um_62_36</strain>
    </source>
</reference>
<dbReference type="Proteomes" id="UP000769766">
    <property type="component" value="Unassembled WGS sequence"/>
</dbReference>
<dbReference type="GO" id="GO:0042597">
    <property type="term" value="C:periplasmic space"/>
    <property type="evidence" value="ECO:0007669"/>
    <property type="project" value="InterPro"/>
</dbReference>
<name>A0A932CMI1_UNCTE</name>
<evidence type="ECO:0000313" key="1">
    <source>
        <dbReference type="EMBL" id="MBI2876176.1"/>
    </source>
</evidence>
<gene>
    <name evidence="1" type="ORF">HYY20_04780</name>
</gene>
<organism evidence="1 2">
    <name type="scientific">Tectimicrobiota bacterium</name>
    <dbReference type="NCBI Taxonomy" id="2528274"/>
    <lineage>
        <taxon>Bacteria</taxon>
        <taxon>Pseudomonadati</taxon>
        <taxon>Nitrospinota/Tectimicrobiota group</taxon>
        <taxon>Candidatus Tectimicrobiota</taxon>
    </lineage>
</organism>
<dbReference type="Gene3D" id="1.20.140.10">
    <property type="entry name" value="Butyryl-CoA Dehydrogenase, subunit A, domain 3"/>
    <property type="match status" value="1"/>
</dbReference>